<proteinExistence type="predicted"/>
<comment type="caution">
    <text evidence="5">The sequence shown here is derived from an EMBL/GenBank/DDBJ whole genome shotgun (WGS) entry which is preliminary data.</text>
</comment>
<keyword evidence="1" id="KW-0547">Nucleotide-binding</keyword>
<organism evidence="5 6">
    <name type="scientific">Brassica napus</name>
    <name type="common">Rape</name>
    <dbReference type="NCBI Taxonomy" id="3708"/>
    <lineage>
        <taxon>Eukaryota</taxon>
        <taxon>Viridiplantae</taxon>
        <taxon>Streptophyta</taxon>
        <taxon>Embryophyta</taxon>
        <taxon>Tracheophyta</taxon>
        <taxon>Spermatophyta</taxon>
        <taxon>Magnoliopsida</taxon>
        <taxon>eudicotyledons</taxon>
        <taxon>Gunneridae</taxon>
        <taxon>Pentapetalae</taxon>
        <taxon>rosids</taxon>
        <taxon>malvids</taxon>
        <taxon>Brassicales</taxon>
        <taxon>Brassicaceae</taxon>
        <taxon>Brassiceae</taxon>
        <taxon>Brassica</taxon>
    </lineage>
</organism>
<evidence type="ECO:0000256" key="2">
    <source>
        <dbReference type="ARBA" id="ARBA00022840"/>
    </source>
</evidence>
<dbReference type="PANTHER" id="PTHR27005:SF330">
    <property type="entry name" value="PROTEIN KINASE DOMAIN-CONTAINING PROTEIN"/>
    <property type="match status" value="1"/>
</dbReference>
<feature type="region of interest" description="Disordered" evidence="3">
    <location>
        <begin position="1"/>
        <end position="27"/>
    </location>
</feature>
<gene>
    <name evidence="5" type="ORF">HID58_060769</name>
</gene>
<dbReference type="InterPro" id="IPR011009">
    <property type="entry name" value="Kinase-like_dom_sf"/>
</dbReference>
<evidence type="ECO:0000256" key="3">
    <source>
        <dbReference type="SAM" id="MobiDB-lite"/>
    </source>
</evidence>
<dbReference type="Proteomes" id="UP000824890">
    <property type="component" value="Unassembled WGS sequence"/>
</dbReference>
<feature type="domain" description="Protein kinase" evidence="4">
    <location>
        <begin position="19"/>
        <end position="344"/>
    </location>
</feature>
<feature type="non-terminal residue" evidence="5">
    <location>
        <position position="1"/>
    </location>
</feature>
<dbReference type="InterPro" id="IPR045274">
    <property type="entry name" value="WAK-like"/>
</dbReference>
<reference evidence="5 6" key="1">
    <citation type="submission" date="2021-05" db="EMBL/GenBank/DDBJ databases">
        <title>Genome Assembly of Synthetic Allotetraploid Brassica napus Reveals Homoeologous Exchanges between Subgenomes.</title>
        <authorList>
            <person name="Davis J.T."/>
        </authorList>
    </citation>
    <scope>NUCLEOTIDE SEQUENCE [LARGE SCALE GENOMIC DNA]</scope>
    <source>
        <strain evidence="6">cv. Da-Ae</strain>
        <tissue evidence="5">Seedling</tissue>
    </source>
</reference>
<dbReference type="Gene3D" id="1.10.510.10">
    <property type="entry name" value="Transferase(Phosphotransferase) domain 1"/>
    <property type="match status" value="1"/>
</dbReference>
<dbReference type="InterPro" id="IPR000719">
    <property type="entry name" value="Prot_kinase_dom"/>
</dbReference>
<evidence type="ECO:0000313" key="5">
    <source>
        <dbReference type="EMBL" id="KAH0884673.1"/>
    </source>
</evidence>
<dbReference type="Gene3D" id="3.30.200.20">
    <property type="entry name" value="Phosphorylase Kinase, domain 1"/>
    <property type="match status" value="1"/>
</dbReference>
<dbReference type="PANTHER" id="PTHR27005">
    <property type="entry name" value="WALL-ASSOCIATED RECEPTOR KINASE-LIKE 21"/>
    <property type="match status" value="1"/>
</dbReference>
<name>A0ABQ7ZWT8_BRANA</name>
<dbReference type="SUPFAM" id="SSF56112">
    <property type="entry name" value="Protein kinase-like (PK-like)"/>
    <property type="match status" value="1"/>
</dbReference>
<sequence length="500" mass="56525">QEVKELKQKEEMSSSEPKMKSQKKERKGERFELFLQNGSTLLQQLIADCNGKSNPIRDFSLDQILKATNNFDPCLQVFDCWHYTWYKGVIDDRNCMINRFSDGEILGLGEGDAYNDMVISARVSNHKNFLKLLGCCLEFPLPVLVFDGAENGVLDQHGDACNGNNKMVLSWNQKLKIAKEVANAVTCLHTAFPRIIVHRDIKPMHIFLDKNWTPKLSDMLFSISLPEGKTQMVDKVIVGTFGYMDPSYLSTRLVTEYTDVFSFGILLLVLLIGNGRAAVSAGPDSQSVDILGYMKNVYVTSEMENISDERSRKREVVELALRCCEVLREDRPTMIHVAKELDRIEKSIIDSNLRISSLGDGTLEKEEGEKVFPQKPKHVSSETHSGLKILTDQEIYKASGLWRRREIAYNDIVLSVRNGTASAKLTDFSLAVTLPEGKSWVEEMVRGEPVEFGGDSNDIRAGQMNMFLHLALRCCRKRNEDRPKMITVAKDIKLIEQASL</sequence>
<dbReference type="EMBL" id="JAGKQM010000014">
    <property type="protein sequence ID" value="KAH0884673.1"/>
    <property type="molecule type" value="Genomic_DNA"/>
</dbReference>
<dbReference type="Pfam" id="PF00069">
    <property type="entry name" value="Pkinase"/>
    <property type="match status" value="1"/>
</dbReference>
<evidence type="ECO:0000313" key="6">
    <source>
        <dbReference type="Proteomes" id="UP000824890"/>
    </source>
</evidence>
<evidence type="ECO:0000256" key="1">
    <source>
        <dbReference type="ARBA" id="ARBA00022741"/>
    </source>
</evidence>
<feature type="compositionally biased region" description="Basic and acidic residues" evidence="3">
    <location>
        <begin position="1"/>
        <end position="12"/>
    </location>
</feature>
<evidence type="ECO:0000259" key="4">
    <source>
        <dbReference type="PROSITE" id="PS50011"/>
    </source>
</evidence>
<keyword evidence="6" id="KW-1185">Reference proteome</keyword>
<dbReference type="PROSITE" id="PS50011">
    <property type="entry name" value="PROTEIN_KINASE_DOM"/>
    <property type="match status" value="1"/>
</dbReference>
<accession>A0ABQ7ZWT8</accession>
<protein>
    <recommendedName>
        <fullName evidence="4">Protein kinase domain-containing protein</fullName>
    </recommendedName>
</protein>
<keyword evidence="2" id="KW-0067">ATP-binding</keyword>